<dbReference type="PANTHER" id="PTHR24107:SF2">
    <property type="entry name" value="NLR FAMILY CARD DOMAIN CONTAINING 3"/>
    <property type="match status" value="1"/>
</dbReference>
<sequence length="283" mass="31026">MCFDGCSLVCERLARNDPSLTVLNLNHRYMGNDGAKAVARALVNNTAVLVIFLQHNLLGPSGVQALVNALQGHERLTHLYLDYNNLGDESCPALAQLLTSCPALQVLKVADNAIGCHGIETITRSALCQPNLPLQYLSLQNNALGRTGMKALCEALRTNQNLRWLDVRCNKIHPQHYGQVTEAWTTVLSETNQTLCLLELWETAEVDAITSPSRAKCLDELTYWLQWNRAGRRSLTCYSHSTPVPTTYLLANAADPKVSSPTVIMATLLARPDLLVSPSSSSC</sequence>
<dbReference type="SMART" id="SM00368">
    <property type="entry name" value="LRR_RI"/>
    <property type="match status" value="5"/>
</dbReference>
<dbReference type="AlphaFoldDB" id="A0A6S8JLX3"/>
<accession>A0A6S8JLX3</accession>
<comment type="subcellular location">
    <subcellularLocation>
        <location evidence="1">Cytoplasm</location>
        <location evidence="1">Cytoskeleton</location>
    </subcellularLocation>
</comment>
<dbReference type="SUPFAM" id="SSF52047">
    <property type="entry name" value="RNI-like"/>
    <property type="match status" value="1"/>
</dbReference>
<evidence type="ECO:0000313" key="4">
    <source>
        <dbReference type="EMBL" id="CAE0407703.1"/>
    </source>
</evidence>
<evidence type="ECO:0000256" key="1">
    <source>
        <dbReference type="ARBA" id="ARBA00004245"/>
    </source>
</evidence>
<keyword evidence="3" id="KW-0206">Cytoskeleton</keyword>
<evidence type="ECO:0000256" key="2">
    <source>
        <dbReference type="ARBA" id="ARBA00022490"/>
    </source>
</evidence>
<evidence type="ECO:0000313" key="6">
    <source>
        <dbReference type="EMBL" id="CAE0407707.1"/>
    </source>
</evidence>
<protein>
    <submittedName>
        <fullName evidence="4">Uncharacterized protein</fullName>
    </submittedName>
</protein>
<dbReference type="InterPro" id="IPR001611">
    <property type="entry name" value="Leu-rich_rpt"/>
</dbReference>
<dbReference type="InterPro" id="IPR032675">
    <property type="entry name" value="LRR_dom_sf"/>
</dbReference>
<keyword evidence="2" id="KW-0963">Cytoplasm</keyword>
<dbReference type="PANTHER" id="PTHR24107">
    <property type="entry name" value="YNEIN REGULATORY COMPLEX SUBUNIT 5"/>
    <property type="match status" value="1"/>
</dbReference>
<dbReference type="InterPro" id="IPR052410">
    <property type="entry name" value="DRC5"/>
</dbReference>
<organism evidence="4">
    <name type="scientific">Amphora coffeiformis</name>
    <dbReference type="NCBI Taxonomy" id="265554"/>
    <lineage>
        <taxon>Eukaryota</taxon>
        <taxon>Sar</taxon>
        <taxon>Stramenopiles</taxon>
        <taxon>Ochrophyta</taxon>
        <taxon>Bacillariophyta</taxon>
        <taxon>Bacillariophyceae</taxon>
        <taxon>Bacillariophycidae</taxon>
        <taxon>Thalassiophysales</taxon>
        <taxon>Catenulaceae</taxon>
        <taxon>Amphora</taxon>
    </lineage>
</organism>
<evidence type="ECO:0000256" key="3">
    <source>
        <dbReference type="ARBA" id="ARBA00023212"/>
    </source>
</evidence>
<dbReference type="EMBL" id="HBIM01006467">
    <property type="protein sequence ID" value="CAE0407703.1"/>
    <property type="molecule type" value="Transcribed_RNA"/>
</dbReference>
<reference evidence="4" key="1">
    <citation type="submission" date="2021-01" db="EMBL/GenBank/DDBJ databases">
        <authorList>
            <person name="Corre E."/>
            <person name="Pelletier E."/>
            <person name="Niang G."/>
            <person name="Scheremetjew M."/>
            <person name="Finn R."/>
            <person name="Kale V."/>
            <person name="Holt S."/>
            <person name="Cochrane G."/>
            <person name="Meng A."/>
            <person name="Brown T."/>
            <person name="Cohen L."/>
        </authorList>
    </citation>
    <scope>NUCLEOTIDE SEQUENCE</scope>
    <source>
        <strain evidence="4">CCMP127</strain>
    </source>
</reference>
<dbReference type="EMBL" id="HBIM01006469">
    <property type="protein sequence ID" value="CAE0407704.1"/>
    <property type="molecule type" value="Transcribed_RNA"/>
</dbReference>
<proteinExistence type="predicted"/>
<dbReference type="Gene3D" id="3.80.10.10">
    <property type="entry name" value="Ribonuclease Inhibitor"/>
    <property type="match status" value="2"/>
</dbReference>
<evidence type="ECO:0000313" key="5">
    <source>
        <dbReference type="EMBL" id="CAE0407704.1"/>
    </source>
</evidence>
<gene>
    <name evidence="4" type="ORF">ACOF00016_LOCUS5505</name>
    <name evidence="5" type="ORF">ACOF00016_LOCUS5506</name>
    <name evidence="6" type="ORF">ACOF00016_LOCUS5509</name>
</gene>
<name>A0A6S8JLX3_9STRA</name>
<dbReference type="GO" id="GO:0005856">
    <property type="term" value="C:cytoskeleton"/>
    <property type="evidence" value="ECO:0007669"/>
    <property type="project" value="UniProtKB-SubCell"/>
</dbReference>
<dbReference type="Pfam" id="PF13516">
    <property type="entry name" value="LRR_6"/>
    <property type="match status" value="2"/>
</dbReference>
<dbReference type="EMBL" id="HBIM01006475">
    <property type="protein sequence ID" value="CAE0407707.1"/>
    <property type="molecule type" value="Transcribed_RNA"/>
</dbReference>